<feature type="transmembrane region" description="Helical" evidence="1">
    <location>
        <begin position="54"/>
        <end position="72"/>
    </location>
</feature>
<feature type="transmembrane region" description="Helical" evidence="1">
    <location>
        <begin position="228"/>
        <end position="247"/>
    </location>
</feature>
<proteinExistence type="predicted"/>
<dbReference type="EMBL" id="CP034235">
    <property type="protein sequence ID" value="QGQ99297.1"/>
    <property type="molecule type" value="Genomic_DNA"/>
</dbReference>
<gene>
    <name evidence="2" type="ORF">EHS13_32755</name>
</gene>
<dbReference type="OrthoDB" id="8582979at2"/>
<dbReference type="AlphaFoldDB" id="A0A6B8RTR7"/>
<evidence type="ECO:0000313" key="3">
    <source>
        <dbReference type="Proteomes" id="UP000426246"/>
    </source>
</evidence>
<feature type="transmembrane region" description="Helical" evidence="1">
    <location>
        <begin position="138"/>
        <end position="165"/>
    </location>
</feature>
<dbReference type="PANTHER" id="PTHR36832:SF1">
    <property type="entry name" value="SLR1174 PROTEIN"/>
    <property type="match status" value="1"/>
</dbReference>
<keyword evidence="1" id="KW-0472">Membrane</keyword>
<keyword evidence="3" id="KW-1185">Reference proteome</keyword>
<protein>
    <recommendedName>
        <fullName evidence="4">ABC transporter permease</fullName>
    </recommendedName>
</protein>
<organism evidence="2 3">
    <name type="scientific">Paenibacillus psychroresistens</name>
    <dbReference type="NCBI Taxonomy" id="1778678"/>
    <lineage>
        <taxon>Bacteria</taxon>
        <taxon>Bacillati</taxon>
        <taxon>Bacillota</taxon>
        <taxon>Bacilli</taxon>
        <taxon>Bacillales</taxon>
        <taxon>Paenibacillaceae</taxon>
        <taxon>Paenibacillus</taxon>
    </lineage>
</organism>
<dbReference type="PANTHER" id="PTHR36832">
    <property type="entry name" value="SLR1174 PROTEIN-RELATED"/>
    <property type="match status" value="1"/>
</dbReference>
<keyword evidence="1" id="KW-1133">Transmembrane helix</keyword>
<evidence type="ECO:0000313" key="2">
    <source>
        <dbReference type="EMBL" id="QGQ99297.1"/>
    </source>
</evidence>
<dbReference type="Proteomes" id="UP000426246">
    <property type="component" value="Chromosome"/>
</dbReference>
<feature type="transmembrane region" description="Helical" evidence="1">
    <location>
        <begin position="20"/>
        <end position="42"/>
    </location>
</feature>
<dbReference type="KEGG" id="ppsc:EHS13_32755"/>
<dbReference type="Pfam" id="PF06182">
    <property type="entry name" value="ABC2_membrane_6"/>
    <property type="match status" value="1"/>
</dbReference>
<feature type="transmembrane region" description="Helical" evidence="1">
    <location>
        <begin position="177"/>
        <end position="196"/>
    </location>
</feature>
<dbReference type="RefSeq" id="WP_155704427.1">
    <property type="nucleotide sequence ID" value="NZ_CP034235.1"/>
</dbReference>
<evidence type="ECO:0008006" key="4">
    <source>
        <dbReference type="Google" id="ProtNLM"/>
    </source>
</evidence>
<dbReference type="InterPro" id="IPR010390">
    <property type="entry name" value="ABC-2_transporter-like"/>
</dbReference>
<keyword evidence="1" id="KW-0812">Transmembrane</keyword>
<reference evidence="3" key="1">
    <citation type="submission" date="2018-11" db="EMBL/GenBank/DDBJ databases">
        <title>Complete genome sequence of Paenibacillus sp. ML311-T8.</title>
        <authorList>
            <person name="Nam Y.-D."/>
            <person name="Kang J."/>
            <person name="Chung W.-H."/>
            <person name="Park Y.S."/>
        </authorList>
    </citation>
    <scope>NUCLEOTIDE SEQUENCE [LARGE SCALE GENOMIC DNA]</scope>
    <source>
        <strain evidence="3">ML311-T8</strain>
    </source>
</reference>
<evidence type="ECO:0000256" key="1">
    <source>
        <dbReference type="SAM" id="Phobius"/>
    </source>
</evidence>
<accession>A0A6B8RTR7</accession>
<name>A0A6B8RTR7_9BACL</name>
<feature type="transmembrane region" description="Helical" evidence="1">
    <location>
        <begin position="109"/>
        <end position="126"/>
    </location>
</feature>
<sequence length="259" mass="29800">MNFIFYARHSMLSLLVFRGFFFSLALQWIIPPLIAMFAWIAVLENSNRTGQVDWLIANYLTILFVNQFTYSYEHWTIAFQIRNGTYSKQLLLPYHPILQSIADNFGSKLLFLCFNIPIVIILWLVFHPHIDLTGWRIVYFMISLVFASVIRFFMGFILACISFWTTRSDSTLLVNDALMFLLGGQAAPIAFLPSVLQSTIQFLPYFSCLGLPAMLLLSPLDHGVVFELIAKQCIWLMIFMLSGYWIWKSGVNKFQATGG</sequence>